<name>A0A518IVZ0_9BACT</name>
<dbReference type="EMBL" id="CP036318">
    <property type="protein sequence ID" value="QDV57245.1"/>
    <property type="molecule type" value="Genomic_DNA"/>
</dbReference>
<evidence type="ECO:0008006" key="5">
    <source>
        <dbReference type="Google" id="ProtNLM"/>
    </source>
</evidence>
<feature type="region of interest" description="Disordered" evidence="1">
    <location>
        <begin position="193"/>
        <end position="214"/>
    </location>
</feature>
<keyword evidence="4" id="KW-1185">Reference proteome</keyword>
<feature type="chain" id="PRO_5021756537" description="Secreted protein" evidence="2">
    <location>
        <begin position="24"/>
        <end position="486"/>
    </location>
</feature>
<keyword evidence="2" id="KW-0732">Signal</keyword>
<evidence type="ECO:0000313" key="4">
    <source>
        <dbReference type="Proteomes" id="UP000316770"/>
    </source>
</evidence>
<evidence type="ECO:0000313" key="3">
    <source>
        <dbReference type="EMBL" id="QDV57245.1"/>
    </source>
</evidence>
<protein>
    <recommendedName>
        <fullName evidence="5">Secreted protein</fullName>
    </recommendedName>
</protein>
<accession>A0A518IVZ0</accession>
<proteinExistence type="predicted"/>
<feature type="compositionally biased region" description="Low complexity" evidence="1">
    <location>
        <begin position="388"/>
        <end position="401"/>
    </location>
</feature>
<feature type="signal peptide" evidence="2">
    <location>
        <begin position="1"/>
        <end position="23"/>
    </location>
</feature>
<feature type="region of interest" description="Disordered" evidence="1">
    <location>
        <begin position="379"/>
        <end position="407"/>
    </location>
</feature>
<dbReference type="AlphaFoldDB" id="A0A518IVZ0"/>
<dbReference type="RefSeq" id="WP_145286492.1">
    <property type="nucleotide sequence ID" value="NZ_CP036318.1"/>
</dbReference>
<gene>
    <name evidence="3" type="ORF">Mal33_32490</name>
</gene>
<reference evidence="3 4" key="1">
    <citation type="submission" date="2019-02" db="EMBL/GenBank/DDBJ databases">
        <title>Deep-cultivation of Planctomycetes and their phenomic and genomic characterization uncovers novel biology.</title>
        <authorList>
            <person name="Wiegand S."/>
            <person name="Jogler M."/>
            <person name="Boedeker C."/>
            <person name="Pinto D."/>
            <person name="Vollmers J."/>
            <person name="Rivas-Marin E."/>
            <person name="Kohn T."/>
            <person name="Peeters S.H."/>
            <person name="Heuer A."/>
            <person name="Rast P."/>
            <person name="Oberbeckmann S."/>
            <person name="Bunk B."/>
            <person name="Jeske O."/>
            <person name="Meyerdierks A."/>
            <person name="Storesund J.E."/>
            <person name="Kallscheuer N."/>
            <person name="Luecker S."/>
            <person name="Lage O.M."/>
            <person name="Pohl T."/>
            <person name="Merkel B.J."/>
            <person name="Hornburger P."/>
            <person name="Mueller R.-W."/>
            <person name="Bruemmer F."/>
            <person name="Labrenz M."/>
            <person name="Spormann A.M."/>
            <person name="Op den Camp H."/>
            <person name="Overmann J."/>
            <person name="Amann R."/>
            <person name="Jetten M.S.M."/>
            <person name="Mascher T."/>
            <person name="Medema M.H."/>
            <person name="Devos D.P."/>
            <person name="Kaster A.-K."/>
            <person name="Ovreas L."/>
            <person name="Rohde M."/>
            <person name="Galperin M.Y."/>
            <person name="Jogler C."/>
        </authorList>
    </citation>
    <scope>NUCLEOTIDE SEQUENCE [LARGE SCALE GENOMIC DNA]</scope>
    <source>
        <strain evidence="3 4">Mal33</strain>
    </source>
</reference>
<feature type="compositionally biased region" description="Polar residues" evidence="1">
    <location>
        <begin position="269"/>
        <end position="287"/>
    </location>
</feature>
<evidence type="ECO:0000256" key="1">
    <source>
        <dbReference type="SAM" id="MobiDB-lite"/>
    </source>
</evidence>
<dbReference type="Proteomes" id="UP000316770">
    <property type="component" value="Chromosome"/>
</dbReference>
<evidence type="ECO:0000256" key="2">
    <source>
        <dbReference type="SAM" id="SignalP"/>
    </source>
</evidence>
<organism evidence="3 4">
    <name type="scientific">Rosistilla oblonga</name>
    <dbReference type="NCBI Taxonomy" id="2527990"/>
    <lineage>
        <taxon>Bacteria</taxon>
        <taxon>Pseudomonadati</taxon>
        <taxon>Planctomycetota</taxon>
        <taxon>Planctomycetia</taxon>
        <taxon>Pirellulales</taxon>
        <taxon>Pirellulaceae</taxon>
        <taxon>Rosistilla</taxon>
    </lineage>
</organism>
<feature type="region of interest" description="Disordered" evidence="1">
    <location>
        <begin position="268"/>
        <end position="316"/>
    </location>
</feature>
<sequence length="486" mass="52941" precursor="true">MLRTLCVTILSTTVSILTTAAFAAGPVDEPYTVYVSEAGSYARCGPSGEHYRTDRLIEGEALEVYLETDDGWLGIRPPETSFCWVPADQVEIDADGTTGTILDPDAVAWIGTNLGRARKYRWQVQFQVGETVALIGNTSRETESGEQESWLRIVPPPGEFRWVHDSQIVKSREAMAKLQSERKNMLLAGAVPTAERASDEPADSANDVDAPPAPFDMEAAQREVVEAGGSVIGDAEIAQVSHVEVEPRGSFRSRMSVANDIRVRDMADQDSQVEQVEATDSSWTQAYRSAPPRERTASQNLPASAAFPGDRTGAGSGQLQQMQMELARLMASEASPRQAEALRSDVELLIQTSTDPVDRGRARLLIDRIDQYREIASRRSGQPMGLSTPAPAAPAVAPTTTSSRVASAPRYDREGWLVEVYSSRPEAPPFALTDRDGQTIAYLSPAVGINARRMLNQQVGIVGRLSTRSEGATPHYIGEQVVRLKR</sequence>